<gene>
    <name evidence="2" type="ORF">B1992_08820</name>
</gene>
<evidence type="ECO:0008006" key="4">
    <source>
        <dbReference type="Google" id="ProtNLM"/>
    </source>
</evidence>
<dbReference type="AlphaFoldDB" id="A0A7V8K6U2"/>
<accession>A0A7V8K6U2</accession>
<evidence type="ECO:0000313" key="2">
    <source>
        <dbReference type="EMBL" id="KAF1686315.1"/>
    </source>
</evidence>
<evidence type="ECO:0000313" key="3">
    <source>
        <dbReference type="Proteomes" id="UP000462066"/>
    </source>
</evidence>
<keyword evidence="1" id="KW-0732">Signal</keyword>
<organism evidence="2 3">
    <name type="scientific">Pseudoxanthomonas broegbernensis</name>
    <dbReference type="NCBI Taxonomy" id="83619"/>
    <lineage>
        <taxon>Bacteria</taxon>
        <taxon>Pseudomonadati</taxon>
        <taxon>Pseudomonadota</taxon>
        <taxon>Gammaproteobacteria</taxon>
        <taxon>Lysobacterales</taxon>
        <taxon>Lysobacteraceae</taxon>
        <taxon>Pseudoxanthomonas</taxon>
    </lineage>
</organism>
<comment type="caution">
    <text evidence="2">The sequence shown here is derived from an EMBL/GenBank/DDBJ whole genome shotgun (WGS) entry which is preliminary data.</text>
</comment>
<reference evidence="2 3" key="1">
    <citation type="submission" date="2017-10" db="EMBL/GenBank/DDBJ databases">
        <title>Whole genome sequencing of Pseudoxanthomonas broegbernensis DSM 12573(T).</title>
        <authorList>
            <person name="Kumar S."/>
            <person name="Bansal K."/>
            <person name="Kaur A."/>
            <person name="Patil P."/>
            <person name="Sharma S."/>
            <person name="Patil P.B."/>
        </authorList>
    </citation>
    <scope>NUCLEOTIDE SEQUENCE [LARGE SCALE GENOMIC DNA]</scope>
    <source>
        <strain evidence="2 3">DSM 12573</strain>
    </source>
</reference>
<protein>
    <recommendedName>
        <fullName evidence="4">Secreted protein</fullName>
    </recommendedName>
</protein>
<name>A0A7V8K6U2_9GAMM</name>
<dbReference type="EMBL" id="MWIP01000007">
    <property type="protein sequence ID" value="KAF1686315.1"/>
    <property type="molecule type" value="Genomic_DNA"/>
</dbReference>
<proteinExistence type="predicted"/>
<keyword evidence="3" id="KW-1185">Reference proteome</keyword>
<feature type="chain" id="PRO_5030718447" description="Secreted protein" evidence="1">
    <location>
        <begin position="18"/>
        <end position="235"/>
    </location>
</feature>
<feature type="signal peptide" evidence="1">
    <location>
        <begin position="1"/>
        <end position="17"/>
    </location>
</feature>
<evidence type="ECO:0000256" key="1">
    <source>
        <dbReference type="SAM" id="SignalP"/>
    </source>
</evidence>
<sequence>MAVLLAAVLSAAGAAVAQDVIDETGPARREALGARRTGEALWPVPPKAQWGQVIEQKGKNIWKDAVYTDREGRWQLVYPSTMTDFYGDSLSRERMYRYPGQPHISCGIGYKPRVFENLGEDAPVLAPQALAERRDELVALMGEEGAAATQVQMIALPSPAGASGTPVQAIMFDQRGRLLEPLGVEREVVMRSLLVSDGEDLVHAFCTAHAGQKGWVEKHVPLALRLTELAREAGE</sequence>
<dbReference type="Proteomes" id="UP000462066">
    <property type="component" value="Unassembled WGS sequence"/>
</dbReference>